<protein>
    <submittedName>
        <fullName evidence="2">Transcriptional regulator</fullName>
    </submittedName>
</protein>
<feature type="transmembrane region" description="Helical" evidence="1">
    <location>
        <begin position="116"/>
        <end position="136"/>
    </location>
</feature>
<accession>A0A5Q0TE14</accession>
<evidence type="ECO:0000256" key="1">
    <source>
        <dbReference type="SAM" id="Phobius"/>
    </source>
</evidence>
<evidence type="ECO:0000313" key="2">
    <source>
        <dbReference type="EMBL" id="QGA64386.1"/>
    </source>
</evidence>
<dbReference type="Proteomes" id="UP000348942">
    <property type="component" value="Chromosome 1"/>
</dbReference>
<organism evidence="2 3">
    <name type="scientific">Vibrio algicola</name>
    <dbReference type="NCBI Taxonomy" id="2662262"/>
    <lineage>
        <taxon>Bacteria</taxon>
        <taxon>Pseudomonadati</taxon>
        <taxon>Pseudomonadota</taxon>
        <taxon>Gammaproteobacteria</taxon>
        <taxon>Vibrionales</taxon>
        <taxon>Vibrionaceae</taxon>
        <taxon>Vibrio</taxon>
    </lineage>
</organism>
<gene>
    <name evidence="2" type="ORF">GFB47_02520</name>
</gene>
<dbReference type="Pfam" id="PF04246">
    <property type="entry name" value="RseC_MucC"/>
    <property type="match status" value="1"/>
</dbReference>
<keyword evidence="1" id="KW-0472">Membrane</keyword>
<dbReference type="PIRSF" id="PIRSF004923">
    <property type="entry name" value="RseC"/>
    <property type="match status" value="1"/>
</dbReference>
<name>A0A5Q0TE14_9VIBR</name>
<evidence type="ECO:0000313" key="3">
    <source>
        <dbReference type="Proteomes" id="UP000348942"/>
    </source>
</evidence>
<dbReference type="AlphaFoldDB" id="A0A5Q0TE14"/>
<keyword evidence="3" id="KW-1185">Reference proteome</keyword>
<dbReference type="PANTHER" id="PTHR35867">
    <property type="entry name" value="PROTEIN RSEC"/>
    <property type="match status" value="1"/>
</dbReference>
<dbReference type="InterPro" id="IPR026268">
    <property type="entry name" value="RseC"/>
</dbReference>
<proteinExistence type="predicted"/>
<reference evidence="2 3" key="1">
    <citation type="submission" date="2019-10" db="EMBL/GenBank/DDBJ databases">
        <title>Vibrio sp. nov., isolated from Coralline algae surface.</title>
        <authorList>
            <person name="Geng Y."/>
            <person name="Zhang X."/>
        </authorList>
    </citation>
    <scope>NUCLEOTIDE SEQUENCE [LARGE SCALE GENOMIC DNA]</scope>
    <source>
        <strain evidence="2 3">SM1977</strain>
    </source>
</reference>
<dbReference type="EMBL" id="CP045699">
    <property type="protein sequence ID" value="QGA64386.1"/>
    <property type="molecule type" value="Genomic_DNA"/>
</dbReference>
<sequence>MMTALATVIDVASRSGKLVVKVSCEQQTSCNHCKSQKSCGTGMVSKALGNKSHEWQLDSDQLAQAGKSLKAGQIVEIGLPEKSLVLSALTVYLLPLVAMMLGSLIAQVWLRPLLGGGEGIVIFMFFLFGGVGIYFAKPLTDWLETKVGREVSLIRVLGQPIC</sequence>
<dbReference type="RefSeq" id="WP_153446298.1">
    <property type="nucleotide sequence ID" value="NZ_CP045699.1"/>
</dbReference>
<feature type="transmembrane region" description="Helical" evidence="1">
    <location>
        <begin position="84"/>
        <end position="110"/>
    </location>
</feature>
<dbReference type="InterPro" id="IPR007359">
    <property type="entry name" value="SigmaE_reg_RseC_MucC"/>
</dbReference>
<keyword evidence="1" id="KW-0812">Transmembrane</keyword>
<keyword evidence="1" id="KW-1133">Transmembrane helix</keyword>
<dbReference type="PANTHER" id="PTHR35867:SF1">
    <property type="entry name" value="PROTEIN RSEC"/>
    <property type="match status" value="1"/>
</dbReference>